<organism evidence="2 3">
    <name type="scientific">Takifugu bimaculatus</name>
    <dbReference type="NCBI Taxonomy" id="433685"/>
    <lineage>
        <taxon>Eukaryota</taxon>
        <taxon>Metazoa</taxon>
        <taxon>Chordata</taxon>
        <taxon>Craniata</taxon>
        <taxon>Vertebrata</taxon>
        <taxon>Euteleostomi</taxon>
        <taxon>Actinopterygii</taxon>
        <taxon>Neopterygii</taxon>
        <taxon>Teleostei</taxon>
        <taxon>Neoteleostei</taxon>
        <taxon>Acanthomorphata</taxon>
        <taxon>Eupercaria</taxon>
        <taxon>Tetraodontiformes</taxon>
        <taxon>Tetradontoidea</taxon>
        <taxon>Tetraodontidae</taxon>
        <taxon>Takifugu</taxon>
    </lineage>
</organism>
<feature type="region of interest" description="Disordered" evidence="1">
    <location>
        <begin position="69"/>
        <end position="121"/>
    </location>
</feature>
<reference evidence="2 3" key="1">
    <citation type="submission" date="2019-04" db="EMBL/GenBank/DDBJ databases">
        <title>The sequence and de novo assembly of Takifugu bimaculatus genome using PacBio and Hi-C technologies.</title>
        <authorList>
            <person name="Xu P."/>
            <person name="Liu B."/>
            <person name="Zhou Z."/>
        </authorList>
    </citation>
    <scope>NUCLEOTIDE SEQUENCE [LARGE SCALE GENOMIC DNA]</scope>
    <source>
        <strain evidence="2">TB-2018</strain>
        <tissue evidence="2">Muscle</tissue>
    </source>
</reference>
<evidence type="ECO:0000313" key="2">
    <source>
        <dbReference type="EMBL" id="TNM90375.1"/>
    </source>
</evidence>
<keyword evidence="3" id="KW-1185">Reference proteome</keyword>
<feature type="compositionally biased region" description="Basic and acidic residues" evidence="1">
    <location>
        <begin position="1"/>
        <end position="12"/>
    </location>
</feature>
<gene>
    <name evidence="2" type="ORF">fugu_002664</name>
</gene>
<feature type="region of interest" description="Disordered" evidence="1">
    <location>
        <begin position="1"/>
        <end position="38"/>
    </location>
</feature>
<feature type="compositionally biased region" description="Acidic residues" evidence="1">
    <location>
        <begin position="90"/>
        <end position="108"/>
    </location>
</feature>
<sequence>MDNGGHSEREGEVMTQVWGGRDERYDNAPTIKPLTAQTGNINVTSALSQNLHLQKGDTGEQEVFHKALFGNTGRGRDEEEEKEGNAEEHIDGEEEDLDEVMKEEDEKEIDASEGSSSLNCCQSPDPIMTDCAYSEMANLLETQYPFSPGTSPELSSPVIAMATPETSYPISQACVCESVVRVKPLTFNNVSVSSRMGSVPVEHSLPPWLEDPATLTSDWGSPSPRDPTYITEHLTPVTQSIREFFTSAPVTFTITANTADLSATAGYTLATAAAGPSLSLGLDSTSARTQCASSRGTLSSNWEPILSSSGPASIIGPMCDTRHVPGQDLLKSLEDLAQRGDDAYLPQYIHKIPDAAQMLYVEIGSEDLPVSFVFLLESQRKPTSSELETRHLDSLKHICQTHSRPRVKDDLCVSWDILRSATEGGGELSPCVSGGHVDGRMETRDKESCHFESNHPILPSCKITDIESPGIAEKREDPERELVGREGIHRSQLTDRGGGKAIEVERCTISAVRNELHTSTSVALEQPGPAEQQGGDLCLAQVRLAKREAQESCEKKTVNALKMNVKAEAEEEKVRQRVLQLKAVVSGTDVAQQQLYQEALAEKSQVHQNLLFLCFQCILAIYCIYKTIIKECMNVYSFERLCKYLSFYPCMS</sequence>
<protein>
    <submittedName>
        <fullName evidence="2">Uncharacterized protein</fullName>
    </submittedName>
</protein>
<comment type="caution">
    <text evidence="2">The sequence shown here is derived from an EMBL/GenBank/DDBJ whole genome shotgun (WGS) entry which is preliminary data.</text>
</comment>
<dbReference type="Proteomes" id="UP000516260">
    <property type="component" value="Chromosome 3"/>
</dbReference>
<name>A0A4Z2BDU4_9TELE</name>
<evidence type="ECO:0000313" key="3">
    <source>
        <dbReference type="Proteomes" id="UP000516260"/>
    </source>
</evidence>
<dbReference type="EMBL" id="SWLE01000016">
    <property type="protein sequence ID" value="TNM90375.1"/>
    <property type="molecule type" value="Genomic_DNA"/>
</dbReference>
<accession>A0A4Z2BDU4</accession>
<dbReference type="AlphaFoldDB" id="A0A4Z2BDU4"/>
<evidence type="ECO:0000256" key="1">
    <source>
        <dbReference type="SAM" id="MobiDB-lite"/>
    </source>
</evidence>
<proteinExistence type="predicted"/>